<evidence type="ECO:0000256" key="1">
    <source>
        <dbReference type="SAM" id="MobiDB-lite"/>
    </source>
</evidence>
<keyword evidence="3" id="KW-1185">Reference proteome</keyword>
<evidence type="ECO:0000313" key="2">
    <source>
        <dbReference type="EMBL" id="KAL2869355.1"/>
    </source>
</evidence>
<evidence type="ECO:0000313" key="3">
    <source>
        <dbReference type="Proteomes" id="UP001610432"/>
    </source>
</evidence>
<dbReference type="RefSeq" id="XP_070888334.1">
    <property type="nucleotide sequence ID" value="XM_071028634.1"/>
</dbReference>
<sequence length="161" mass="17610">MPPSPQTVRPTPFTSRTPDPLQTRPPNVPRTLPHITPHTTTNDVTTSTPSLTHLLTKYQPDKTNLNPAPPNPTPPPPAEEIHRVLGCPTARPRAPPRGKPRRLRAHPRRERHCHGYRRRGHGDGRALLRAASCESGRARWACVWGGRAEDARQGEGGGGGA</sequence>
<dbReference type="GeneID" id="98143706"/>
<dbReference type="EMBL" id="JBFXLQ010000010">
    <property type="protein sequence ID" value="KAL2869355.1"/>
    <property type="molecule type" value="Genomic_DNA"/>
</dbReference>
<feature type="region of interest" description="Disordered" evidence="1">
    <location>
        <begin position="1"/>
        <end position="109"/>
    </location>
</feature>
<organism evidence="2 3">
    <name type="scientific">Aspergillus lucknowensis</name>
    <dbReference type="NCBI Taxonomy" id="176173"/>
    <lineage>
        <taxon>Eukaryota</taxon>
        <taxon>Fungi</taxon>
        <taxon>Dikarya</taxon>
        <taxon>Ascomycota</taxon>
        <taxon>Pezizomycotina</taxon>
        <taxon>Eurotiomycetes</taxon>
        <taxon>Eurotiomycetidae</taxon>
        <taxon>Eurotiales</taxon>
        <taxon>Aspergillaceae</taxon>
        <taxon>Aspergillus</taxon>
        <taxon>Aspergillus subgen. Nidulantes</taxon>
    </lineage>
</organism>
<proteinExistence type="predicted"/>
<reference evidence="2 3" key="1">
    <citation type="submission" date="2024-07" db="EMBL/GenBank/DDBJ databases">
        <title>Section-level genome sequencing and comparative genomics of Aspergillus sections Usti and Cavernicolus.</title>
        <authorList>
            <consortium name="Lawrence Berkeley National Laboratory"/>
            <person name="Nybo J.L."/>
            <person name="Vesth T.C."/>
            <person name="Theobald S."/>
            <person name="Frisvad J.C."/>
            <person name="Larsen T.O."/>
            <person name="Kjaerboelling I."/>
            <person name="Rothschild-Mancinelli K."/>
            <person name="Lyhne E.K."/>
            <person name="Kogle M.E."/>
            <person name="Barry K."/>
            <person name="Clum A."/>
            <person name="Na H."/>
            <person name="Ledsgaard L."/>
            <person name="Lin J."/>
            <person name="Lipzen A."/>
            <person name="Kuo A."/>
            <person name="Riley R."/>
            <person name="Mondo S."/>
            <person name="Labutti K."/>
            <person name="Haridas S."/>
            <person name="Pangalinan J."/>
            <person name="Salamov A.A."/>
            <person name="Simmons B.A."/>
            <person name="Magnuson J.K."/>
            <person name="Chen J."/>
            <person name="Drula E."/>
            <person name="Henrissat B."/>
            <person name="Wiebenga A."/>
            <person name="Lubbers R.J."/>
            <person name="Gomes A.C."/>
            <person name="Macurrencykelacurrency M.R."/>
            <person name="Stajich J."/>
            <person name="Grigoriev I.V."/>
            <person name="Mortensen U.H."/>
            <person name="De Vries R.P."/>
            <person name="Baker S.E."/>
            <person name="Andersen M.R."/>
        </authorList>
    </citation>
    <scope>NUCLEOTIDE SEQUENCE [LARGE SCALE GENOMIC DNA]</scope>
    <source>
        <strain evidence="2 3">CBS 449.75</strain>
    </source>
</reference>
<gene>
    <name evidence="2" type="ORF">BJX67DRAFT_348199</name>
</gene>
<dbReference type="Proteomes" id="UP001610432">
    <property type="component" value="Unassembled WGS sequence"/>
</dbReference>
<feature type="non-terminal residue" evidence="2">
    <location>
        <position position="1"/>
    </location>
</feature>
<feature type="compositionally biased region" description="Basic residues" evidence="1">
    <location>
        <begin position="94"/>
        <end position="109"/>
    </location>
</feature>
<name>A0ABR4LXX4_9EURO</name>
<comment type="caution">
    <text evidence="2">The sequence shown here is derived from an EMBL/GenBank/DDBJ whole genome shotgun (WGS) entry which is preliminary data.</text>
</comment>
<accession>A0ABR4LXX4</accession>
<protein>
    <submittedName>
        <fullName evidence="2">Uncharacterized protein</fullName>
    </submittedName>
</protein>
<feature type="compositionally biased region" description="Pro residues" evidence="1">
    <location>
        <begin position="67"/>
        <end position="78"/>
    </location>
</feature>
<feature type="compositionally biased region" description="Polar residues" evidence="1">
    <location>
        <begin position="1"/>
        <end position="17"/>
    </location>
</feature>
<feature type="compositionally biased region" description="Low complexity" evidence="1">
    <location>
        <begin position="36"/>
        <end position="56"/>
    </location>
</feature>